<gene>
    <name evidence="2" type="ORF">GCM10009020_08540</name>
</gene>
<evidence type="ECO:0000313" key="3">
    <source>
        <dbReference type="Proteomes" id="UP001500420"/>
    </source>
</evidence>
<feature type="compositionally biased region" description="Acidic residues" evidence="1">
    <location>
        <begin position="238"/>
        <end position="249"/>
    </location>
</feature>
<comment type="caution">
    <text evidence="2">The sequence shown here is derived from an EMBL/GenBank/DDBJ whole genome shotgun (WGS) entry which is preliminary data.</text>
</comment>
<keyword evidence="3" id="KW-1185">Reference proteome</keyword>
<name>A0AAV3T719_9EURY</name>
<accession>A0AAV3T719</accession>
<dbReference type="Proteomes" id="UP001500420">
    <property type="component" value="Unassembled WGS sequence"/>
</dbReference>
<dbReference type="PROSITE" id="PS51257">
    <property type="entry name" value="PROKAR_LIPOPROTEIN"/>
    <property type="match status" value="1"/>
</dbReference>
<dbReference type="AlphaFoldDB" id="A0AAV3T719"/>
<evidence type="ECO:0000313" key="2">
    <source>
        <dbReference type="EMBL" id="GAA0665720.1"/>
    </source>
</evidence>
<reference evidence="2 3" key="1">
    <citation type="journal article" date="2019" name="Int. J. Syst. Evol. Microbiol.">
        <title>The Global Catalogue of Microorganisms (GCM) 10K type strain sequencing project: providing services to taxonomists for standard genome sequencing and annotation.</title>
        <authorList>
            <consortium name="The Broad Institute Genomics Platform"/>
            <consortium name="The Broad Institute Genome Sequencing Center for Infectious Disease"/>
            <person name="Wu L."/>
            <person name="Ma J."/>
        </authorList>
    </citation>
    <scope>NUCLEOTIDE SEQUENCE [LARGE SCALE GENOMIC DNA]</scope>
    <source>
        <strain evidence="2 3">JCM 16328</strain>
    </source>
</reference>
<proteinExistence type="predicted"/>
<protein>
    <submittedName>
        <fullName evidence="2">Uncharacterized protein</fullName>
    </submittedName>
</protein>
<organism evidence="2 3">
    <name type="scientific">Natronoarchaeum mannanilyticum</name>
    <dbReference type="NCBI Taxonomy" id="926360"/>
    <lineage>
        <taxon>Archaea</taxon>
        <taxon>Methanobacteriati</taxon>
        <taxon>Methanobacteriota</taxon>
        <taxon>Stenosarchaea group</taxon>
        <taxon>Halobacteria</taxon>
        <taxon>Halobacteriales</taxon>
        <taxon>Natronoarchaeaceae</taxon>
    </lineage>
</organism>
<feature type="region of interest" description="Disordered" evidence="1">
    <location>
        <begin position="214"/>
        <end position="249"/>
    </location>
</feature>
<sequence>MLSVKRRGLLLGAGIVVSSLAGCLGNRSGETNDSNNPENTTEEDNAITYEQCPDMFVSLDDLPKPAKEEANTAIENGVYETDGELILNEVLSIEESYLLATGRYYNMTVTTDDGVTRLRSEEVVPKEATLPVIDNGMETDVTVDLRIEHEGSLLLEDTITLRARSETALTDGNDYPYGQYRATLKIQTGGEVHEEEVTWSETSVEKPDQIVIHSDGVGWAGPDPRPDRDWCSWNDEGGLVEDDDDEIRE</sequence>
<dbReference type="EMBL" id="BAAADV010000001">
    <property type="protein sequence ID" value="GAA0665720.1"/>
    <property type="molecule type" value="Genomic_DNA"/>
</dbReference>
<evidence type="ECO:0000256" key="1">
    <source>
        <dbReference type="SAM" id="MobiDB-lite"/>
    </source>
</evidence>